<dbReference type="Gene3D" id="3.40.50.620">
    <property type="entry name" value="HUPs"/>
    <property type="match status" value="1"/>
</dbReference>
<organism evidence="2">
    <name type="scientific">uncultured Thermomicrobiales bacterium</name>
    <dbReference type="NCBI Taxonomy" id="1645740"/>
    <lineage>
        <taxon>Bacteria</taxon>
        <taxon>Pseudomonadati</taxon>
        <taxon>Thermomicrobiota</taxon>
        <taxon>Thermomicrobia</taxon>
        <taxon>Thermomicrobiales</taxon>
        <taxon>environmental samples</taxon>
    </lineage>
</organism>
<evidence type="ECO:0000313" key="2">
    <source>
        <dbReference type="EMBL" id="CAA9542960.1"/>
    </source>
</evidence>
<sequence length="282" mass="30339">MDAPVREKYDRLGATLAEMGSVLVAFSGGVDSTLLLRAAHDALGARAVAATGLSQTYAAEEMAEAKAIAAEVGAEHLVVSTMELTDPRYADNTHQRCFFCKSELYSRLLAVAAERGLAKVVDGSNLDDGDDFRPGMRAARELGVRSPLQEVGLGKAEIRSLSAHLGLRTWDKPAAACLSSRFAYGDPITVEKLKRIADAERGVRALGFRGFRVRHHDAVARLELPVEQMAEAVARAAEIRDAVKAAGYHYVALDLDGYRSGSANEVLHARLQPGGLRRSRAV</sequence>
<dbReference type="InterPro" id="IPR014729">
    <property type="entry name" value="Rossmann-like_a/b/a_fold"/>
</dbReference>
<reference evidence="2" key="1">
    <citation type="submission" date="2020-02" db="EMBL/GenBank/DDBJ databases">
        <authorList>
            <person name="Meier V. D."/>
        </authorList>
    </citation>
    <scope>NUCLEOTIDE SEQUENCE</scope>
    <source>
        <strain evidence="2">AVDCRST_MAG19</strain>
    </source>
</reference>
<protein>
    <submittedName>
        <fullName evidence="2">ATP-utilizing enzyme of the PP-loop superfamily</fullName>
    </submittedName>
</protein>
<dbReference type="AlphaFoldDB" id="A0A6J4U7I6"/>
<dbReference type="InterPro" id="IPR052188">
    <property type="entry name" value="Ni-pincer_cofactor_biosynth"/>
</dbReference>
<dbReference type="PANTHER" id="PTHR43169">
    <property type="entry name" value="EXSB FAMILY PROTEIN"/>
    <property type="match status" value="1"/>
</dbReference>
<dbReference type="NCBIfam" id="TIGR00268">
    <property type="entry name" value="ATP-dependent sacrificial sulfur transferase LarE"/>
    <property type="match status" value="1"/>
</dbReference>
<feature type="active site" description="Nucleophile and sulfur donor" evidence="1">
    <location>
        <position position="177"/>
    </location>
</feature>
<evidence type="ECO:0000256" key="1">
    <source>
        <dbReference type="PIRSR" id="PIRSR006661-1"/>
    </source>
</evidence>
<dbReference type="EMBL" id="CADCWL010000004">
    <property type="protein sequence ID" value="CAA9542960.1"/>
    <property type="molecule type" value="Genomic_DNA"/>
</dbReference>
<gene>
    <name evidence="2" type="ORF">AVDCRST_MAG19-45</name>
</gene>
<accession>A0A6J4U7I6</accession>
<name>A0A6J4U7I6_9BACT</name>
<dbReference type="SUPFAM" id="SSF52402">
    <property type="entry name" value="Adenine nucleotide alpha hydrolases-like"/>
    <property type="match status" value="1"/>
</dbReference>
<dbReference type="InterPro" id="IPR005232">
    <property type="entry name" value="LarE"/>
</dbReference>
<dbReference type="CDD" id="cd01990">
    <property type="entry name" value="LarE-like"/>
    <property type="match status" value="1"/>
</dbReference>
<proteinExistence type="predicted"/>
<dbReference type="PANTHER" id="PTHR43169:SF2">
    <property type="entry name" value="NAD_GMP SYNTHASE DOMAIN-CONTAINING PROTEIN"/>
    <property type="match status" value="1"/>
</dbReference>
<dbReference type="PIRSF" id="PIRSF006661">
    <property type="entry name" value="PP-lp_UCP006661"/>
    <property type="match status" value="1"/>
</dbReference>
<dbReference type="GO" id="GO:0016783">
    <property type="term" value="F:sulfurtransferase activity"/>
    <property type="evidence" value="ECO:0007669"/>
    <property type="project" value="InterPro"/>
</dbReference>